<accession>A0A0C2WZ40</accession>
<dbReference type="Proteomes" id="UP000054549">
    <property type="component" value="Unassembled WGS sequence"/>
</dbReference>
<reference evidence="2 3" key="1">
    <citation type="submission" date="2014-04" db="EMBL/GenBank/DDBJ databases">
        <title>Evolutionary Origins and Diversification of the Mycorrhizal Mutualists.</title>
        <authorList>
            <consortium name="DOE Joint Genome Institute"/>
            <consortium name="Mycorrhizal Genomics Consortium"/>
            <person name="Kohler A."/>
            <person name="Kuo A."/>
            <person name="Nagy L.G."/>
            <person name="Floudas D."/>
            <person name="Copeland A."/>
            <person name="Barry K.W."/>
            <person name="Cichocki N."/>
            <person name="Veneault-Fourrey C."/>
            <person name="LaButti K."/>
            <person name="Lindquist E.A."/>
            <person name="Lipzen A."/>
            <person name="Lundell T."/>
            <person name="Morin E."/>
            <person name="Murat C."/>
            <person name="Riley R."/>
            <person name="Ohm R."/>
            <person name="Sun H."/>
            <person name="Tunlid A."/>
            <person name="Henrissat B."/>
            <person name="Grigoriev I.V."/>
            <person name="Hibbett D.S."/>
            <person name="Martin F."/>
        </authorList>
    </citation>
    <scope>NUCLEOTIDE SEQUENCE [LARGE SCALE GENOMIC DNA]</scope>
    <source>
        <strain evidence="2 3">Koide BX008</strain>
    </source>
</reference>
<dbReference type="EMBL" id="KN818281">
    <property type="protein sequence ID" value="KIL61678.1"/>
    <property type="molecule type" value="Genomic_DNA"/>
</dbReference>
<feature type="compositionally biased region" description="Low complexity" evidence="1">
    <location>
        <begin position="286"/>
        <end position="299"/>
    </location>
</feature>
<protein>
    <submittedName>
        <fullName evidence="2">Uncharacterized protein</fullName>
    </submittedName>
</protein>
<feature type="compositionally biased region" description="Acidic residues" evidence="1">
    <location>
        <begin position="106"/>
        <end position="115"/>
    </location>
</feature>
<feature type="compositionally biased region" description="Basic and acidic residues" evidence="1">
    <location>
        <begin position="69"/>
        <end position="84"/>
    </location>
</feature>
<dbReference type="AlphaFoldDB" id="A0A0C2WZ40"/>
<evidence type="ECO:0000313" key="3">
    <source>
        <dbReference type="Proteomes" id="UP000054549"/>
    </source>
</evidence>
<keyword evidence="3" id="KW-1185">Reference proteome</keyword>
<organism evidence="2 3">
    <name type="scientific">Amanita muscaria (strain Koide BX008)</name>
    <dbReference type="NCBI Taxonomy" id="946122"/>
    <lineage>
        <taxon>Eukaryota</taxon>
        <taxon>Fungi</taxon>
        <taxon>Dikarya</taxon>
        <taxon>Basidiomycota</taxon>
        <taxon>Agaricomycotina</taxon>
        <taxon>Agaricomycetes</taxon>
        <taxon>Agaricomycetidae</taxon>
        <taxon>Agaricales</taxon>
        <taxon>Pluteineae</taxon>
        <taxon>Amanitaceae</taxon>
        <taxon>Amanita</taxon>
    </lineage>
</organism>
<gene>
    <name evidence="2" type="ORF">M378DRAFT_848129</name>
</gene>
<name>A0A0C2WZ40_AMAMK</name>
<dbReference type="OrthoDB" id="3268823at2759"/>
<feature type="compositionally biased region" description="Polar residues" evidence="1">
    <location>
        <begin position="145"/>
        <end position="159"/>
    </location>
</feature>
<feature type="compositionally biased region" description="Basic and acidic residues" evidence="1">
    <location>
        <begin position="264"/>
        <end position="280"/>
    </location>
</feature>
<proteinExistence type="predicted"/>
<sequence length="405" mass="43898">MSVSEPTLPGSFPVTPGEGSNEPDPFIEAAKSYAFDLTEKSEHEIKDETHPAHDENVKQSNQGGGELSSSKDDRGQQLEEKERIIGASEVQVVVSATNPENKNDDENIYQDDEVIPVDPDAQSRPMDDVACEQEHEESFTEETSPSIYISNRGTGTADHNNAEPGISGSSAGALPVSEGVAEDQLLADYLGPHEPTVSAENEGNVEETLAPTDSTTPAQFEPRVRDFAVEEDVARMSINTGESDTEGESSTSATVVIDSINEPYKPHRLENIQEKTRDNRLPPLEPSLSASISSSPDASCRTGTGSVLAKFRRGRRSSSSATSKDDPSELRRSTSTPSHGDSEQDTDRSLEGIQEGCAIEGKREDSQSQKVGLMTKIKGEIKVAIGVLQRDKEKVEEGRRMIEKR</sequence>
<feature type="region of interest" description="Disordered" evidence="1">
    <location>
        <begin position="1"/>
        <end position="371"/>
    </location>
</feature>
<feature type="compositionally biased region" description="Basic and acidic residues" evidence="1">
    <location>
        <begin position="340"/>
        <end position="350"/>
    </location>
</feature>
<evidence type="ECO:0000313" key="2">
    <source>
        <dbReference type="EMBL" id="KIL61678.1"/>
    </source>
</evidence>
<dbReference type="HOGENOM" id="CLU_679663_0_0_1"/>
<feature type="compositionally biased region" description="Basic and acidic residues" evidence="1">
    <location>
        <begin position="323"/>
        <end position="332"/>
    </location>
</feature>
<dbReference type="InParanoid" id="A0A0C2WZ40"/>
<feature type="compositionally biased region" description="Basic and acidic residues" evidence="1">
    <location>
        <begin position="222"/>
        <end position="234"/>
    </location>
</feature>
<feature type="compositionally biased region" description="Basic and acidic residues" evidence="1">
    <location>
        <begin position="37"/>
        <end position="57"/>
    </location>
</feature>
<evidence type="ECO:0000256" key="1">
    <source>
        <dbReference type="SAM" id="MobiDB-lite"/>
    </source>
</evidence>